<reference evidence="1 2" key="1">
    <citation type="submission" date="2013-04" db="EMBL/GenBank/DDBJ databases">
        <title>The Genome Sequence of Treponema vincentii F0403.</title>
        <authorList>
            <consortium name="The Broad Institute Genomics Platform"/>
            <person name="Earl A."/>
            <person name="Ward D."/>
            <person name="Feldgarden M."/>
            <person name="Gevers D."/>
            <person name="Leonetti C."/>
            <person name="Izard J."/>
            <person name="Walker B."/>
            <person name="Young S."/>
            <person name="Zeng Q."/>
            <person name="Gargeya S."/>
            <person name="Fitzgerald M."/>
            <person name="Haas B."/>
            <person name="Abouelleil A."/>
            <person name="Allen A.W."/>
            <person name="Alvarado L."/>
            <person name="Arachchi H.M."/>
            <person name="Berlin A.M."/>
            <person name="Chapman S.B."/>
            <person name="Gainer-Dewar J."/>
            <person name="Goldberg J."/>
            <person name="Griggs A."/>
            <person name="Gujja S."/>
            <person name="Hansen M."/>
            <person name="Howarth C."/>
            <person name="Imamovic A."/>
            <person name="Ireland A."/>
            <person name="Larimer J."/>
            <person name="McCowan C."/>
            <person name="Murphy C."/>
            <person name="Pearson M."/>
            <person name="Poon T.W."/>
            <person name="Priest M."/>
            <person name="Roberts A."/>
            <person name="Saif S."/>
            <person name="Shea T."/>
            <person name="Sisk P."/>
            <person name="Sykes S."/>
            <person name="Wortman J."/>
            <person name="Nusbaum C."/>
            <person name="Birren B."/>
        </authorList>
    </citation>
    <scope>NUCLEOTIDE SEQUENCE [LARGE SCALE GENOMIC DNA]</scope>
    <source>
        <strain evidence="1 2">F0403</strain>
    </source>
</reference>
<name>S3LAC8_9SPIR</name>
<dbReference type="Proteomes" id="UP000014605">
    <property type="component" value="Unassembled WGS sequence"/>
</dbReference>
<proteinExistence type="predicted"/>
<dbReference type="AlphaFoldDB" id="S3LAC8"/>
<dbReference type="PATRIC" id="fig|1125702.3.peg.2026"/>
<organism evidence="1 2">
    <name type="scientific">Treponema vincentii F0403</name>
    <dbReference type="NCBI Taxonomy" id="1125702"/>
    <lineage>
        <taxon>Bacteria</taxon>
        <taxon>Pseudomonadati</taxon>
        <taxon>Spirochaetota</taxon>
        <taxon>Spirochaetia</taxon>
        <taxon>Spirochaetales</taxon>
        <taxon>Treponemataceae</taxon>
        <taxon>Treponema</taxon>
    </lineage>
</organism>
<gene>
    <name evidence="1" type="ORF">HMPREF1222_01968</name>
</gene>
<comment type="caution">
    <text evidence="1">The sequence shown here is derived from an EMBL/GenBank/DDBJ whole genome shotgun (WGS) entry which is preliminary data.</text>
</comment>
<accession>S3LAC8</accession>
<dbReference type="EMBL" id="ATFC01000009">
    <property type="protein sequence ID" value="EPF46446.1"/>
    <property type="molecule type" value="Genomic_DNA"/>
</dbReference>
<keyword evidence="2" id="KW-1185">Reference proteome</keyword>
<evidence type="ECO:0000313" key="1">
    <source>
        <dbReference type="EMBL" id="EPF46446.1"/>
    </source>
</evidence>
<dbReference type="HOGENOM" id="CLU_2940464_0_0_12"/>
<sequence>MKLVFNWQECDPGEAAFGVEAAHLTYEAEIPESFIPKQVLMAIKQGFKPRVLLVNEGTLSQE</sequence>
<evidence type="ECO:0000313" key="2">
    <source>
        <dbReference type="Proteomes" id="UP000014605"/>
    </source>
</evidence>
<dbReference type="RefSeq" id="WP_016519253.1">
    <property type="nucleotide sequence ID" value="NZ_KE332512.1"/>
</dbReference>
<dbReference type="GeneID" id="301462089"/>
<protein>
    <submittedName>
        <fullName evidence="1">Uncharacterized protein</fullName>
    </submittedName>
</protein>